<dbReference type="Gene3D" id="3.80.10.10">
    <property type="entry name" value="Ribonuclease Inhibitor"/>
    <property type="match status" value="1"/>
</dbReference>
<comment type="caution">
    <text evidence="2">The sequence shown here is derived from an EMBL/GenBank/DDBJ whole genome shotgun (WGS) entry which is preliminary data.</text>
</comment>
<gene>
    <name evidence="2" type="ORF">KXQ929_LOCUS4187</name>
</gene>
<dbReference type="Proteomes" id="UP000663868">
    <property type="component" value="Unassembled WGS sequence"/>
</dbReference>
<dbReference type="SUPFAM" id="SSF52047">
    <property type="entry name" value="RNI-like"/>
    <property type="match status" value="1"/>
</dbReference>
<evidence type="ECO:0000313" key="3">
    <source>
        <dbReference type="Proteomes" id="UP000663868"/>
    </source>
</evidence>
<proteinExistence type="predicted"/>
<evidence type="ECO:0000313" key="2">
    <source>
        <dbReference type="EMBL" id="CAF3582271.1"/>
    </source>
</evidence>
<dbReference type="PROSITE" id="PS50181">
    <property type="entry name" value="FBOX"/>
    <property type="match status" value="1"/>
</dbReference>
<dbReference type="EMBL" id="CAJOBB010000141">
    <property type="protein sequence ID" value="CAF3582271.1"/>
    <property type="molecule type" value="Genomic_DNA"/>
</dbReference>
<name>A0A818M4U5_9BILA</name>
<dbReference type="Pfam" id="PF00646">
    <property type="entry name" value="F-box"/>
    <property type="match status" value="1"/>
</dbReference>
<dbReference type="SUPFAM" id="SSF81383">
    <property type="entry name" value="F-box domain"/>
    <property type="match status" value="1"/>
</dbReference>
<protein>
    <recommendedName>
        <fullName evidence="1">F-box domain-containing protein</fullName>
    </recommendedName>
</protein>
<feature type="domain" description="F-box" evidence="1">
    <location>
        <begin position="32"/>
        <end position="79"/>
    </location>
</feature>
<organism evidence="2 3">
    <name type="scientific">Adineta steineri</name>
    <dbReference type="NCBI Taxonomy" id="433720"/>
    <lineage>
        <taxon>Eukaryota</taxon>
        <taxon>Metazoa</taxon>
        <taxon>Spiralia</taxon>
        <taxon>Gnathifera</taxon>
        <taxon>Rotifera</taxon>
        <taxon>Eurotatoria</taxon>
        <taxon>Bdelloidea</taxon>
        <taxon>Adinetida</taxon>
        <taxon>Adinetidae</taxon>
        <taxon>Adineta</taxon>
    </lineage>
</organism>
<evidence type="ECO:0000259" key="1">
    <source>
        <dbReference type="PROSITE" id="PS50181"/>
    </source>
</evidence>
<reference evidence="2" key="1">
    <citation type="submission" date="2021-02" db="EMBL/GenBank/DDBJ databases">
        <authorList>
            <person name="Nowell W R."/>
        </authorList>
    </citation>
    <scope>NUCLEOTIDE SEQUENCE</scope>
</reference>
<dbReference type="InterPro" id="IPR001810">
    <property type="entry name" value="F-box_dom"/>
</dbReference>
<dbReference type="InterPro" id="IPR036047">
    <property type="entry name" value="F-box-like_dom_sf"/>
</dbReference>
<sequence length="814" mass="95889">MTRTREQLCSSDSFEPQTNKLRTTYNEQSRPLTCIEELPNELFYEIFEYLDGCDIYKAFSKLNARFHHLINNSPIPLKIQVAFKSESESESELKYYCKNVNLPSRNRIVSLYLFKEFFIDEFFRYCIIDASFISLEFIDLIDISSAKLLVLLSYLKSLPRLFSLSAHVDKQELVQSDILLENGDPKHYLAVLNNKITKVNLKNMVTVEEVKFFFLLCKRMQYFQVNIPNESLANELLLDVFEYLDFLNIFRAFHGLNYRFNQLIFNERQVYHLDFRSISKYDFDIICRPYLSYIQDRIVSLDLSDDYRTPDLPQIFLSCGYRINQFINLKSLTISFYSFAVLKQTIFECRELLHLTHLHIHTNNNHDIEKNSRDLIDKIWNLPKLSHCYLDIKYSQSVWFIPISKISQSIHYLSTIGTSYNLNGLLNLFEQAPNLKRLDMGDFSEDHDTQLMQTNFSSLISLSMSTSVSKESMELLFQVIPNLCYLTIQLDNTYLDGQAWEQILIRYIKKIKCFQLKMIIGLGSHKDITEQIDELLDSFRTAFWIEQHQWFVRCDWDPNDIYPKAILYTLPYAFDSFSYVGGNQSKSTCPNDLDYSFYNQVHTLEHVDNTNYDLNNLTFLPIRCINVRHLKIKFPLHDHFWSLLPRLDRLTSLDVGLNDDSDYAQLQQLLNQASHLDTLRFCHMRKFSMKSFNINSKSIQGLEFFQNSGFRFRYFNSEECAILANTAFASQCKFLAIDVKNRRDIIALVNVMPNLQALSILCEDNKKNQHQPIEENDSLIQWLHDHLLLPYTYSITRKGYTNVPLINLWFNRGV</sequence>
<dbReference type="AlphaFoldDB" id="A0A818M4U5"/>
<accession>A0A818M4U5</accession>
<dbReference type="InterPro" id="IPR032675">
    <property type="entry name" value="LRR_dom_sf"/>
</dbReference>